<dbReference type="STRING" id="182217.HCW_03035"/>
<evidence type="ECO:0000313" key="3">
    <source>
        <dbReference type="EMBL" id="AFI03888.1"/>
    </source>
</evidence>
<protein>
    <submittedName>
        <fullName evidence="3">Uncharacterized protein</fullName>
    </submittedName>
</protein>
<feature type="chain" id="PRO_5003626482" evidence="2">
    <location>
        <begin position="20"/>
        <end position="127"/>
    </location>
</feature>
<accession>I0ELR9</accession>
<evidence type="ECO:0000256" key="2">
    <source>
        <dbReference type="SAM" id="SignalP"/>
    </source>
</evidence>
<feature type="signal peptide" evidence="2">
    <location>
        <begin position="1"/>
        <end position="19"/>
    </location>
</feature>
<proteinExistence type="predicted"/>
<gene>
    <name evidence="3" type="ordered locus">HCW_03035</name>
</gene>
<dbReference type="HOGENOM" id="CLU_161282_0_0_7"/>
<evidence type="ECO:0000313" key="4">
    <source>
        <dbReference type="Proteomes" id="UP000005010"/>
    </source>
</evidence>
<name>I0ELR9_HELC0</name>
<keyword evidence="4" id="KW-1185">Reference proteome</keyword>
<keyword evidence="2" id="KW-0732">Signal</keyword>
<dbReference type="KEGG" id="hce:HCW_03035"/>
<sequence>MKKITLLALVMLGNLMAQSDYCSDHCMGTPDQRTAPMGFWFSFTRSVEHYIEEPQARAKKLKKCQQAFNSTLRINYITKSFRRDCENAEMAEKQAKSEQAKNEPTSESKDTHTQENSKSVSAKESKE</sequence>
<dbReference type="AlphaFoldDB" id="I0ELR9"/>
<organism evidence="3 4">
    <name type="scientific">Helicobacter cetorum (strain ATCC BAA-429 / MIT 00-7128)</name>
    <dbReference type="NCBI Taxonomy" id="182217"/>
    <lineage>
        <taxon>Bacteria</taxon>
        <taxon>Pseudomonadati</taxon>
        <taxon>Campylobacterota</taxon>
        <taxon>Epsilonproteobacteria</taxon>
        <taxon>Campylobacterales</taxon>
        <taxon>Helicobacteraceae</taxon>
        <taxon>Helicobacter</taxon>
    </lineage>
</organism>
<reference evidence="4" key="1">
    <citation type="submission" date="2012-04" db="EMBL/GenBank/DDBJ databases">
        <title>Complete genome sequence of Helicobacter cetorum strain MIT 00-7128.</title>
        <authorList>
            <person name="Kersulyte D."/>
            <person name="Berg D.E."/>
        </authorList>
    </citation>
    <scope>NUCLEOTIDE SEQUENCE [LARGE SCALE GENOMIC DNA]</scope>
    <source>
        <strain evidence="4">MIT 00-7128</strain>
    </source>
</reference>
<dbReference type="Proteomes" id="UP000005010">
    <property type="component" value="Chromosome"/>
</dbReference>
<feature type="region of interest" description="Disordered" evidence="1">
    <location>
        <begin position="87"/>
        <end position="127"/>
    </location>
</feature>
<dbReference type="PATRIC" id="fig|182217.3.peg.651"/>
<evidence type="ECO:0000256" key="1">
    <source>
        <dbReference type="SAM" id="MobiDB-lite"/>
    </source>
</evidence>
<dbReference type="EMBL" id="CP003479">
    <property type="protein sequence ID" value="AFI03888.1"/>
    <property type="molecule type" value="Genomic_DNA"/>
</dbReference>